<feature type="region of interest" description="Disordered" evidence="2">
    <location>
        <begin position="1"/>
        <end position="282"/>
    </location>
</feature>
<feature type="compositionally biased region" description="Polar residues" evidence="2">
    <location>
        <begin position="350"/>
        <end position="367"/>
    </location>
</feature>
<dbReference type="AlphaFoldDB" id="A0A663FIZ2"/>
<reference evidence="4" key="2">
    <citation type="submission" date="2025-09" db="UniProtKB">
        <authorList>
            <consortium name="Ensembl"/>
        </authorList>
    </citation>
    <scope>IDENTIFICATION</scope>
</reference>
<evidence type="ECO:0000313" key="5">
    <source>
        <dbReference type="Proteomes" id="UP000472275"/>
    </source>
</evidence>
<name>A0A663FIZ2_AQUCH</name>
<feature type="compositionally biased region" description="Low complexity" evidence="2">
    <location>
        <begin position="173"/>
        <end position="185"/>
    </location>
</feature>
<accession>A0A663FIZ2</accession>
<feature type="compositionally biased region" description="Basic and acidic residues" evidence="2">
    <location>
        <begin position="385"/>
        <end position="396"/>
    </location>
</feature>
<feature type="compositionally biased region" description="Basic and acidic residues" evidence="2">
    <location>
        <begin position="1"/>
        <end position="13"/>
    </location>
</feature>
<proteinExistence type="predicted"/>
<feature type="region of interest" description="Disordered" evidence="2">
    <location>
        <begin position="434"/>
        <end position="467"/>
    </location>
</feature>
<dbReference type="Pfam" id="PF11881">
    <property type="entry name" value="SPAR_C"/>
    <property type="match status" value="1"/>
</dbReference>
<dbReference type="Ensembl" id="ENSACCT00020024698.1">
    <property type="protein sequence ID" value="ENSACCP00020023652.1"/>
    <property type="gene ID" value="ENSACCG00020016237.1"/>
</dbReference>
<feature type="compositionally biased region" description="Low complexity" evidence="2">
    <location>
        <begin position="375"/>
        <end position="384"/>
    </location>
</feature>
<feature type="compositionally biased region" description="Low complexity" evidence="2">
    <location>
        <begin position="54"/>
        <end position="69"/>
    </location>
</feature>
<dbReference type="InterPro" id="IPR021818">
    <property type="entry name" value="SIPA1L_C"/>
</dbReference>
<keyword evidence="1" id="KW-0175">Coiled coil</keyword>
<feature type="compositionally biased region" description="Basic and acidic residues" evidence="2">
    <location>
        <begin position="33"/>
        <end position="49"/>
    </location>
</feature>
<sequence length="534" mass="57288">IHESTMERHKPEPLWHVPAQSRLPGSGGSKRSGRQEPTGKDSPNRHSKGDTQYSSHSSSNTLSSNASSNHSDDRWFDVPDPVETEPDPLSKGGSSDSGIDTTLYACSPAGGGSGGAGPKPPRPASQRDKVPKTPSASYAGLQDDGVHPGDKKREPSPTVSTGSQGKSYRHKAGTPGASGTPGSSPDPFKQPSSSNPRLGYPGYKTPSAETPRPPHASQLSASVPKSFFSKQTVRNKHATGWKRADDAPDPKKQVDANTKNVFGQPRLRASLRDLRSPRKSYKSTIEDDLKKLIIMDSAAPEPERAGSPQKGLQRTLSDESLCGGRRDIGYAAGATAAASLDTDVLFTSAYPSSTLPSRRQHPPTANGSLPEKKSAISASELSLAETRDKLPLRRIDPGMMPLPDTATGLEWSSLVNAAKAYEVQRAVSLFSLTDSALSPDPPVPPERQPTPRGGPPLSQPPPLDLPGKVSQLEAMLKQLHSDLQKEKQDKVVLQAEVANLRQNNRRLQEESHSAARQLRRFARIFSGAVEKEEL</sequence>
<feature type="compositionally biased region" description="Basic and acidic residues" evidence="2">
    <location>
        <begin position="242"/>
        <end position="254"/>
    </location>
</feature>
<evidence type="ECO:0000313" key="4">
    <source>
        <dbReference type="Ensembl" id="ENSACCP00020023652.1"/>
    </source>
</evidence>
<feature type="compositionally biased region" description="Polar residues" evidence="2">
    <location>
        <begin position="157"/>
        <end position="166"/>
    </location>
</feature>
<feature type="compositionally biased region" description="Basic and acidic residues" evidence="2">
    <location>
        <begin position="144"/>
        <end position="155"/>
    </location>
</feature>
<organism evidence="4 5">
    <name type="scientific">Aquila chrysaetos chrysaetos</name>
    <dbReference type="NCBI Taxonomy" id="223781"/>
    <lineage>
        <taxon>Eukaryota</taxon>
        <taxon>Metazoa</taxon>
        <taxon>Chordata</taxon>
        <taxon>Craniata</taxon>
        <taxon>Vertebrata</taxon>
        <taxon>Euteleostomi</taxon>
        <taxon>Archelosauria</taxon>
        <taxon>Archosauria</taxon>
        <taxon>Dinosauria</taxon>
        <taxon>Saurischia</taxon>
        <taxon>Theropoda</taxon>
        <taxon>Coelurosauria</taxon>
        <taxon>Aves</taxon>
        <taxon>Neognathae</taxon>
        <taxon>Neoaves</taxon>
        <taxon>Telluraves</taxon>
        <taxon>Accipitrimorphae</taxon>
        <taxon>Accipitriformes</taxon>
        <taxon>Accipitridae</taxon>
        <taxon>Accipitrinae</taxon>
        <taxon>Aquila</taxon>
    </lineage>
</organism>
<dbReference type="InParanoid" id="A0A663FIZ2"/>
<evidence type="ECO:0000256" key="1">
    <source>
        <dbReference type="SAM" id="Coils"/>
    </source>
</evidence>
<protein>
    <recommendedName>
        <fullName evidence="3">Signal-induced proliferation-associated 1-like protein C-terminal domain-containing protein</fullName>
    </recommendedName>
</protein>
<evidence type="ECO:0000256" key="2">
    <source>
        <dbReference type="SAM" id="MobiDB-lite"/>
    </source>
</evidence>
<feature type="compositionally biased region" description="Polar residues" evidence="2">
    <location>
        <begin position="217"/>
        <end position="232"/>
    </location>
</feature>
<reference evidence="4" key="1">
    <citation type="submission" date="2025-08" db="UniProtKB">
        <authorList>
            <consortium name="Ensembl"/>
        </authorList>
    </citation>
    <scope>IDENTIFICATION</scope>
</reference>
<dbReference type="GeneTree" id="ENSGT00940000159183"/>
<feature type="compositionally biased region" description="Pro residues" evidence="2">
    <location>
        <begin position="439"/>
        <end position="464"/>
    </location>
</feature>
<feature type="region of interest" description="Disordered" evidence="2">
    <location>
        <begin position="350"/>
        <end position="402"/>
    </location>
</feature>
<keyword evidence="5" id="KW-1185">Reference proteome</keyword>
<evidence type="ECO:0000259" key="3">
    <source>
        <dbReference type="Pfam" id="PF11881"/>
    </source>
</evidence>
<feature type="domain" description="Signal-induced proliferation-associated 1-like protein C-terminal" evidence="3">
    <location>
        <begin position="252"/>
        <end position="477"/>
    </location>
</feature>
<feature type="region of interest" description="Disordered" evidence="2">
    <location>
        <begin position="297"/>
        <end position="317"/>
    </location>
</feature>
<feature type="coiled-coil region" evidence="1">
    <location>
        <begin position="469"/>
        <end position="517"/>
    </location>
</feature>
<dbReference type="Proteomes" id="UP000472275">
    <property type="component" value="Unassembled WGS sequence"/>
</dbReference>